<evidence type="ECO:0000313" key="2">
    <source>
        <dbReference type="EMBL" id="THU99524.1"/>
    </source>
</evidence>
<dbReference type="EMBL" id="ML179118">
    <property type="protein sequence ID" value="THU99524.1"/>
    <property type="molecule type" value="Genomic_DNA"/>
</dbReference>
<evidence type="ECO:0000313" key="3">
    <source>
        <dbReference type="Proteomes" id="UP000297245"/>
    </source>
</evidence>
<evidence type="ECO:0008006" key="4">
    <source>
        <dbReference type="Google" id="ProtNLM"/>
    </source>
</evidence>
<dbReference type="OrthoDB" id="2423954at2759"/>
<accession>A0A4S8MAP5</accession>
<feature type="non-terminal residue" evidence="2">
    <location>
        <position position="258"/>
    </location>
</feature>
<gene>
    <name evidence="2" type="ORF">K435DRAFT_608724</name>
</gene>
<protein>
    <recommendedName>
        <fullName evidence="4">HAT C-terminal dimerisation domain-containing protein</fullName>
    </recommendedName>
</protein>
<feature type="region of interest" description="Disordered" evidence="1">
    <location>
        <begin position="232"/>
        <end position="258"/>
    </location>
</feature>
<sequence>LRDLLRPFAIATNAAQSDHCRLDTILLLLGYLYHIHNNNRIDARLRSTIHNSLEKRWKKVDQDVFILAITFNPYLRKKAFKSGSPFRSTSKLFSLASQVFKRFYGRAPDSFFRRAFSEYLSNTGMWSDERMSLEYFRNNAREHDTYVDMVGIWREKLMSETLSDIDGANGLVVLAMRIMSMVPNSASTERTFSKFGAVHTKARNRMGFEKTRKIVVIDTHIARIHGVAPTYKRKRNEDAHEITNATTPAAFSTPTQDS</sequence>
<dbReference type="SUPFAM" id="SSF53098">
    <property type="entry name" value="Ribonuclease H-like"/>
    <property type="match status" value="1"/>
</dbReference>
<evidence type="ECO:0000256" key="1">
    <source>
        <dbReference type="SAM" id="MobiDB-lite"/>
    </source>
</evidence>
<proteinExistence type="predicted"/>
<reference evidence="2 3" key="1">
    <citation type="journal article" date="2019" name="Nat. Ecol. Evol.">
        <title>Megaphylogeny resolves global patterns of mushroom evolution.</title>
        <authorList>
            <person name="Varga T."/>
            <person name="Krizsan K."/>
            <person name="Foldi C."/>
            <person name="Dima B."/>
            <person name="Sanchez-Garcia M."/>
            <person name="Sanchez-Ramirez S."/>
            <person name="Szollosi G.J."/>
            <person name="Szarkandi J.G."/>
            <person name="Papp V."/>
            <person name="Albert L."/>
            <person name="Andreopoulos W."/>
            <person name="Angelini C."/>
            <person name="Antonin V."/>
            <person name="Barry K.W."/>
            <person name="Bougher N.L."/>
            <person name="Buchanan P."/>
            <person name="Buyck B."/>
            <person name="Bense V."/>
            <person name="Catcheside P."/>
            <person name="Chovatia M."/>
            <person name="Cooper J."/>
            <person name="Damon W."/>
            <person name="Desjardin D."/>
            <person name="Finy P."/>
            <person name="Geml J."/>
            <person name="Haridas S."/>
            <person name="Hughes K."/>
            <person name="Justo A."/>
            <person name="Karasinski D."/>
            <person name="Kautmanova I."/>
            <person name="Kiss B."/>
            <person name="Kocsube S."/>
            <person name="Kotiranta H."/>
            <person name="LaButti K.M."/>
            <person name="Lechner B.E."/>
            <person name="Liimatainen K."/>
            <person name="Lipzen A."/>
            <person name="Lukacs Z."/>
            <person name="Mihaltcheva S."/>
            <person name="Morgado L.N."/>
            <person name="Niskanen T."/>
            <person name="Noordeloos M.E."/>
            <person name="Ohm R.A."/>
            <person name="Ortiz-Santana B."/>
            <person name="Ovrebo C."/>
            <person name="Racz N."/>
            <person name="Riley R."/>
            <person name="Savchenko A."/>
            <person name="Shiryaev A."/>
            <person name="Soop K."/>
            <person name="Spirin V."/>
            <person name="Szebenyi C."/>
            <person name="Tomsovsky M."/>
            <person name="Tulloss R.E."/>
            <person name="Uehling J."/>
            <person name="Grigoriev I.V."/>
            <person name="Vagvolgyi C."/>
            <person name="Papp T."/>
            <person name="Martin F.M."/>
            <person name="Miettinen O."/>
            <person name="Hibbett D.S."/>
            <person name="Nagy L.G."/>
        </authorList>
    </citation>
    <scope>NUCLEOTIDE SEQUENCE [LARGE SCALE GENOMIC DNA]</scope>
    <source>
        <strain evidence="2 3">CBS 962.96</strain>
    </source>
</reference>
<dbReference type="AlphaFoldDB" id="A0A4S8MAP5"/>
<dbReference type="InterPro" id="IPR012337">
    <property type="entry name" value="RNaseH-like_sf"/>
</dbReference>
<feature type="non-terminal residue" evidence="2">
    <location>
        <position position="1"/>
    </location>
</feature>
<dbReference type="Proteomes" id="UP000297245">
    <property type="component" value="Unassembled WGS sequence"/>
</dbReference>
<keyword evidence="3" id="KW-1185">Reference proteome</keyword>
<name>A0A4S8MAP5_DENBC</name>
<organism evidence="2 3">
    <name type="scientific">Dendrothele bispora (strain CBS 962.96)</name>
    <dbReference type="NCBI Taxonomy" id="1314807"/>
    <lineage>
        <taxon>Eukaryota</taxon>
        <taxon>Fungi</taxon>
        <taxon>Dikarya</taxon>
        <taxon>Basidiomycota</taxon>
        <taxon>Agaricomycotina</taxon>
        <taxon>Agaricomycetes</taxon>
        <taxon>Agaricomycetidae</taxon>
        <taxon>Agaricales</taxon>
        <taxon>Agaricales incertae sedis</taxon>
        <taxon>Dendrothele</taxon>
    </lineage>
</organism>
<feature type="compositionally biased region" description="Polar residues" evidence="1">
    <location>
        <begin position="243"/>
        <end position="258"/>
    </location>
</feature>